<evidence type="ECO:0000313" key="7">
    <source>
        <dbReference type="Proteomes" id="UP001338125"/>
    </source>
</evidence>
<dbReference type="PANTHER" id="PTHR45348">
    <property type="entry name" value="HYPOTHETICAL OXIDOREDUCTASE (EUROFUNG)"/>
    <property type="match status" value="1"/>
</dbReference>
<dbReference type="Pfam" id="PF08240">
    <property type="entry name" value="ADH_N"/>
    <property type="match status" value="1"/>
</dbReference>
<keyword evidence="4" id="KW-0560">Oxidoreductase</keyword>
<organism evidence="6 7">
    <name type="scientific">Cladobotryum mycophilum</name>
    <dbReference type="NCBI Taxonomy" id="491253"/>
    <lineage>
        <taxon>Eukaryota</taxon>
        <taxon>Fungi</taxon>
        <taxon>Dikarya</taxon>
        <taxon>Ascomycota</taxon>
        <taxon>Pezizomycotina</taxon>
        <taxon>Sordariomycetes</taxon>
        <taxon>Hypocreomycetidae</taxon>
        <taxon>Hypocreales</taxon>
        <taxon>Hypocreaceae</taxon>
        <taxon>Cladobotryum</taxon>
    </lineage>
</organism>
<comment type="caution">
    <text evidence="6">The sequence shown here is derived from an EMBL/GenBank/DDBJ whole genome shotgun (WGS) entry which is preliminary data.</text>
</comment>
<dbReference type="InterPro" id="IPR013154">
    <property type="entry name" value="ADH-like_N"/>
</dbReference>
<dbReference type="InterPro" id="IPR036291">
    <property type="entry name" value="NAD(P)-bd_dom_sf"/>
</dbReference>
<accession>A0ABR0SW70</accession>
<dbReference type="Gene3D" id="3.90.180.10">
    <property type="entry name" value="Medium-chain alcohol dehydrogenases, catalytic domain"/>
    <property type="match status" value="1"/>
</dbReference>
<dbReference type="SMART" id="SM00829">
    <property type="entry name" value="PKS_ER"/>
    <property type="match status" value="1"/>
</dbReference>
<dbReference type="SUPFAM" id="SSF50129">
    <property type="entry name" value="GroES-like"/>
    <property type="match status" value="1"/>
</dbReference>
<evidence type="ECO:0000259" key="5">
    <source>
        <dbReference type="SMART" id="SM00829"/>
    </source>
</evidence>
<sequence length="368" mass="39525">MSPARISETTLPLPKSQTVIIQGEGGALSIQHNVPLPQLRPNRILVKVSHVALNPCDWKMADRFPTPGCVDGCDFSGTVVALGSDSSKTGRFKIGDRVCGGVHGSNPIDKTTGSFADYVSADAQFTFKIPEYMGLEEAAAVGGTGLGTLGLALKRCLQLPGSPKSPVSEEESAEVLVYAASTSVGTLATQILRLSGHKPVGVCSAKNFDLLKSYGAVKLFDYHSPTCAKDIRTYTKNSLAHIIDPITEPKTTELCYAAMGRAGGKYCALEAFADEFCTRKVVKPELVMGMAILGGKIALDYGYESEADPEKREFGVAWYEEMQELLDSGKLKTHPVRSFPGQFEGIMKGLQLLKTKQVSGEKLIVNLE</sequence>
<dbReference type="CDD" id="cd08249">
    <property type="entry name" value="enoyl_reductase_like"/>
    <property type="match status" value="1"/>
</dbReference>
<gene>
    <name evidence="6" type="ORF">PT974_04454</name>
</gene>
<comment type="similarity">
    <text evidence="1">Belongs to the zinc-containing alcohol dehydrogenase family.</text>
</comment>
<reference evidence="6 7" key="1">
    <citation type="submission" date="2024-01" db="EMBL/GenBank/DDBJ databases">
        <title>Complete genome of Cladobotryum mycophilum ATHUM6906.</title>
        <authorList>
            <person name="Christinaki A.C."/>
            <person name="Myridakis A.I."/>
            <person name="Kouvelis V.N."/>
        </authorList>
    </citation>
    <scope>NUCLEOTIDE SEQUENCE [LARGE SCALE GENOMIC DNA]</scope>
    <source>
        <strain evidence="6 7">ATHUM6906</strain>
    </source>
</reference>
<feature type="domain" description="Enoyl reductase (ER)" evidence="5">
    <location>
        <begin position="25"/>
        <end position="365"/>
    </location>
</feature>
<dbReference type="Gene3D" id="3.40.50.720">
    <property type="entry name" value="NAD(P)-binding Rossmann-like Domain"/>
    <property type="match status" value="1"/>
</dbReference>
<dbReference type="PANTHER" id="PTHR45348:SF1">
    <property type="entry name" value="TRANS-ENOYL REDUCTASE STHE"/>
    <property type="match status" value="1"/>
</dbReference>
<dbReference type="Proteomes" id="UP001338125">
    <property type="component" value="Unassembled WGS sequence"/>
</dbReference>
<evidence type="ECO:0000256" key="4">
    <source>
        <dbReference type="ARBA" id="ARBA00023002"/>
    </source>
</evidence>
<dbReference type="InterPro" id="IPR020843">
    <property type="entry name" value="ER"/>
</dbReference>
<dbReference type="InterPro" id="IPR047122">
    <property type="entry name" value="Trans-enoyl_RdTase-like"/>
</dbReference>
<proteinExistence type="inferred from homology"/>
<evidence type="ECO:0000256" key="3">
    <source>
        <dbReference type="ARBA" id="ARBA00022857"/>
    </source>
</evidence>
<keyword evidence="7" id="KW-1185">Reference proteome</keyword>
<dbReference type="InterPro" id="IPR011032">
    <property type="entry name" value="GroES-like_sf"/>
</dbReference>
<dbReference type="EMBL" id="JAVFKD010000004">
    <property type="protein sequence ID" value="KAK5996031.1"/>
    <property type="molecule type" value="Genomic_DNA"/>
</dbReference>
<keyword evidence="3" id="KW-0521">NADP</keyword>
<evidence type="ECO:0000313" key="6">
    <source>
        <dbReference type="EMBL" id="KAK5996031.1"/>
    </source>
</evidence>
<protein>
    <submittedName>
        <fullName evidence="6">Trans-enoyl reductase phmE</fullName>
    </submittedName>
</protein>
<keyword evidence="2" id="KW-0547">Nucleotide-binding</keyword>
<evidence type="ECO:0000256" key="2">
    <source>
        <dbReference type="ARBA" id="ARBA00022741"/>
    </source>
</evidence>
<name>A0ABR0SW70_9HYPO</name>
<dbReference type="SUPFAM" id="SSF51735">
    <property type="entry name" value="NAD(P)-binding Rossmann-fold domains"/>
    <property type="match status" value="1"/>
</dbReference>
<evidence type="ECO:0000256" key="1">
    <source>
        <dbReference type="ARBA" id="ARBA00008072"/>
    </source>
</evidence>